<protein>
    <submittedName>
        <fullName evidence="2">Uncharacterized protein</fullName>
    </submittedName>
</protein>
<dbReference type="WBParaSite" id="jg23573">
    <property type="protein sequence ID" value="jg23573"/>
    <property type="gene ID" value="jg23573"/>
</dbReference>
<dbReference type="Proteomes" id="UP000887574">
    <property type="component" value="Unplaced"/>
</dbReference>
<reference evidence="2" key="1">
    <citation type="submission" date="2022-11" db="UniProtKB">
        <authorList>
            <consortium name="WormBaseParasite"/>
        </authorList>
    </citation>
    <scope>IDENTIFICATION</scope>
</reference>
<evidence type="ECO:0000313" key="1">
    <source>
        <dbReference type="Proteomes" id="UP000887574"/>
    </source>
</evidence>
<organism evidence="1 2">
    <name type="scientific">Ditylenchus dipsaci</name>
    <dbReference type="NCBI Taxonomy" id="166011"/>
    <lineage>
        <taxon>Eukaryota</taxon>
        <taxon>Metazoa</taxon>
        <taxon>Ecdysozoa</taxon>
        <taxon>Nematoda</taxon>
        <taxon>Chromadorea</taxon>
        <taxon>Rhabditida</taxon>
        <taxon>Tylenchina</taxon>
        <taxon>Tylenchomorpha</taxon>
        <taxon>Sphaerularioidea</taxon>
        <taxon>Anguinidae</taxon>
        <taxon>Anguininae</taxon>
        <taxon>Ditylenchus</taxon>
    </lineage>
</organism>
<proteinExistence type="predicted"/>
<accession>A0A915DVC4</accession>
<sequence>MEMLCGDEIRFLNEEQMHEKLVERKILAARFLAPLLDILYRSDQMIGDQPMHMSIQLLFMPYIRSTSIYRKLGAAIVVNCFARVFRRASVKLHLNNRAAVYPTLLVKEVEGSVWMPVKVMMR</sequence>
<name>A0A915DVC4_9BILA</name>
<dbReference type="AlphaFoldDB" id="A0A915DVC4"/>
<evidence type="ECO:0000313" key="2">
    <source>
        <dbReference type="WBParaSite" id="jg23573"/>
    </source>
</evidence>
<keyword evidence="1" id="KW-1185">Reference proteome</keyword>